<dbReference type="InterPro" id="IPR010582">
    <property type="entry name" value="Catalase_immune_responsive"/>
</dbReference>
<dbReference type="GO" id="GO:0005737">
    <property type="term" value="C:cytoplasm"/>
    <property type="evidence" value="ECO:0007669"/>
    <property type="project" value="TreeGrafter"/>
</dbReference>
<evidence type="ECO:0000313" key="8">
    <source>
        <dbReference type="Proteomes" id="UP000029575"/>
    </source>
</evidence>
<comment type="cofactor">
    <cofactor evidence="1">
        <name>heme</name>
        <dbReference type="ChEBI" id="CHEBI:30413"/>
    </cofactor>
</comment>
<feature type="compositionally biased region" description="Basic and acidic residues" evidence="5">
    <location>
        <begin position="1"/>
        <end position="10"/>
    </location>
</feature>
<accession>A0AA88YYX8</accession>
<dbReference type="GO" id="GO:0004096">
    <property type="term" value="F:catalase activity"/>
    <property type="evidence" value="ECO:0007669"/>
    <property type="project" value="UniProtKB-EC"/>
</dbReference>
<dbReference type="PANTHER" id="PTHR11465:SF23">
    <property type="entry name" value="CATALASE-2"/>
    <property type="match status" value="1"/>
</dbReference>
<reference evidence="7 8" key="1">
    <citation type="submission" date="2014-06" db="EMBL/GenBank/DDBJ databases">
        <authorList>
            <person name="Bishop-Lilly K.A."/>
            <person name="Broomall S.M."/>
            <person name="Chain P.S."/>
            <person name="Chertkov O."/>
            <person name="Coyne S.R."/>
            <person name="Daligault H.E."/>
            <person name="Davenport K.W."/>
            <person name="Erkkila T."/>
            <person name="Frey K.G."/>
            <person name="Gibbons H.S."/>
            <person name="Gu W."/>
            <person name="Jaissle J."/>
            <person name="Johnson S.L."/>
            <person name="Koroleva G.I."/>
            <person name="Ladner J.T."/>
            <person name="Lo C.-C."/>
            <person name="Minogue T.D."/>
            <person name="Munk C."/>
            <person name="Palacios G.F."/>
            <person name="Redden C.L."/>
            <person name="Rosenzweig C.N."/>
            <person name="Scholz M.B."/>
            <person name="Teshima H."/>
            <person name="Xu Y."/>
        </authorList>
    </citation>
    <scope>NUCLEOTIDE SEQUENCE [LARGE SCALE GENOMIC DNA]</scope>
    <source>
        <strain evidence="7 8">DWS 37UF10B-2</strain>
    </source>
</reference>
<evidence type="ECO:0000256" key="4">
    <source>
        <dbReference type="ARBA" id="ARBA00014132"/>
    </source>
</evidence>
<comment type="caution">
    <text evidence="7">The sequence shown here is derived from an EMBL/GenBank/DDBJ whole genome shotgun (WGS) entry which is preliminary data.</text>
</comment>
<dbReference type="EC" id="1.11.1.6" evidence="3"/>
<dbReference type="GO" id="GO:0042542">
    <property type="term" value="P:response to hydrogen peroxide"/>
    <property type="evidence" value="ECO:0007669"/>
    <property type="project" value="TreeGrafter"/>
</dbReference>
<dbReference type="Proteomes" id="UP000029575">
    <property type="component" value="Unassembled WGS sequence"/>
</dbReference>
<dbReference type="InterPro" id="IPR018028">
    <property type="entry name" value="Catalase"/>
</dbReference>
<dbReference type="GO" id="GO:0020037">
    <property type="term" value="F:heme binding"/>
    <property type="evidence" value="ECO:0007669"/>
    <property type="project" value="InterPro"/>
</dbReference>
<evidence type="ECO:0000259" key="6">
    <source>
        <dbReference type="Pfam" id="PF06628"/>
    </source>
</evidence>
<comment type="function">
    <text evidence="2">Decomposes hydrogen peroxide into water and oxygen; serves to protect cells from the toxic effects of hydrogen peroxide.</text>
</comment>
<dbReference type="AlphaFoldDB" id="A0AA88YYX8"/>
<evidence type="ECO:0000256" key="1">
    <source>
        <dbReference type="ARBA" id="ARBA00001971"/>
    </source>
</evidence>
<organism evidence="7 8">
    <name type="scientific">Burkholderia cepacia</name>
    <name type="common">Pseudomonas cepacia</name>
    <dbReference type="NCBI Taxonomy" id="292"/>
    <lineage>
        <taxon>Bacteria</taxon>
        <taxon>Pseudomonadati</taxon>
        <taxon>Pseudomonadota</taxon>
        <taxon>Betaproteobacteria</taxon>
        <taxon>Burkholderiales</taxon>
        <taxon>Burkholderiaceae</taxon>
        <taxon>Burkholderia</taxon>
        <taxon>Burkholderia cepacia complex</taxon>
    </lineage>
</organism>
<dbReference type="GO" id="GO:0042744">
    <property type="term" value="P:hydrogen peroxide catabolic process"/>
    <property type="evidence" value="ECO:0007669"/>
    <property type="project" value="TreeGrafter"/>
</dbReference>
<evidence type="ECO:0000256" key="3">
    <source>
        <dbReference type="ARBA" id="ARBA00012314"/>
    </source>
</evidence>
<name>A0AA88YYX8_BURCE</name>
<evidence type="ECO:0000256" key="5">
    <source>
        <dbReference type="SAM" id="MobiDB-lite"/>
    </source>
</evidence>
<gene>
    <name evidence="7" type="ORF">DM43_1327</name>
</gene>
<dbReference type="Pfam" id="PF06628">
    <property type="entry name" value="Catalase-rel"/>
    <property type="match status" value="1"/>
</dbReference>
<protein>
    <recommendedName>
        <fullName evidence="4">Catalase</fullName>
        <ecNumber evidence="3">1.11.1.6</ecNumber>
    </recommendedName>
</protein>
<evidence type="ECO:0000256" key="2">
    <source>
        <dbReference type="ARBA" id="ARBA00002974"/>
    </source>
</evidence>
<evidence type="ECO:0000313" key="7">
    <source>
        <dbReference type="EMBL" id="KGB93416.1"/>
    </source>
</evidence>
<dbReference type="Gene3D" id="2.40.180.10">
    <property type="entry name" value="Catalase core domain"/>
    <property type="match status" value="1"/>
</dbReference>
<sequence>MNAGDRKGEVNYEPSTLNELAQDPQYRSVRTALSGTTQQEAIRKKLPFRQAGEYYRSLSQQDKDDLVTALSGDLGQVKNAHNQYAMLSYFYKADADYGTRLAQAVHANVQQVQSLAAKLSDD</sequence>
<feature type="region of interest" description="Disordered" evidence="5">
    <location>
        <begin position="1"/>
        <end position="26"/>
    </location>
</feature>
<proteinExistence type="predicted"/>
<dbReference type="EMBL" id="JPGD01000006">
    <property type="protein sequence ID" value="KGB93416.1"/>
    <property type="molecule type" value="Genomic_DNA"/>
</dbReference>
<dbReference type="PANTHER" id="PTHR11465">
    <property type="entry name" value="CATALASE"/>
    <property type="match status" value="1"/>
</dbReference>
<dbReference type="InterPro" id="IPR020835">
    <property type="entry name" value="Catalase_sf"/>
</dbReference>
<feature type="domain" description="Catalase immune-responsive" evidence="6">
    <location>
        <begin position="48"/>
        <end position="105"/>
    </location>
</feature>
<dbReference type="SUPFAM" id="SSF56634">
    <property type="entry name" value="Heme-dependent catalase-like"/>
    <property type="match status" value="1"/>
</dbReference>